<dbReference type="SUPFAM" id="SSF52402">
    <property type="entry name" value="Adenine nucleotide alpha hydrolases-like"/>
    <property type="match status" value="1"/>
</dbReference>
<dbReference type="GO" id="GO:0002143">
    <property type="term" value="P:tRNA wobble position uridine thiolation"/>
    <property type="evidence" value="ECO:0007669"/>
    <property type="project" value="TreeGrafter"/>
</dbReference>
<keyword evidence="3 9" id="KW-0819">tRNA processing</keyword>
<evidence type="ECO:0000256" key="8">
    <source>
        <dbReference type="ARBA" id="ARBA00051542"/>
    </source>
</evidence>
<keyword evidence="1 9" id="KW-0820">tRNA-binding</keyword>
<accession>A0A2M7Z7V1</accession>
<proteinExistence type="inferred from homology"/>
<reference evidence="13" key="1">
    <citation type="submission" date="2017-09" db="EMBL/GenBank/DDBJ databases">
        <title>Depth-based differentiation of microbial function through sediment-hosted aquifers and enrichment of novel symbionts in the deep terrestrial subsurface.</title>
        <authorList>
            <person name="Probst A.J."/>
            <person name="Ladd B."/>
            <person name="Jarett J.K."/>
            <person name="Geller-Mcgrath D.E."/>
            <person name="Sieber C.M.K."/>
            <person name="Emerson J.B."/>
            <person name="Anantharaman K."/>
            <person name="Thomas B.C."/>
            <person name="Malmstrom R."/>
            <person name="Stieglmeier M."/>
            <person name="Klingl A."/>
            <person name="Woyke T."/>
            <person name="Ryan C.M."/>
            <person name="Banfield J.F."/>
        </authorList>
    </citation>
    <scope>NUCLEOTIDE SEQUENCE [LARGE SCALE GENOMIC DNA]</scope>
</reference>
<dbReference type="NCBIfam" id="NF001138">
    <property type="entry name" value="PRK00143.1"/>
    <property type="match status" value="1"/>
</dbReference>
<dbReference type="GO" id="GO:0005737">
    <property type="term" value="C:cytoplasm"/>
    <property type="evidence" value="ECO:0007669"/>
    <property type="project" value="UniProtKB-SubCell"/>
</dbReference>
<dbReference type="AlphaFoldDB" id="A0A2M7Z7V1"/>
<dbReference type="PANTHER" id="PTHR11933">
    <property type="entry name" value="TRNA 5-METHYLAMINOMETHYL-2-THIOURIDYLATE -METHYLTRANSFERASE"/>
    <property type="match status" value="1"/>
</dbReference>
<feature type="binding site" evidence="9">
    <location>
        <begin position="11"/>
        <end position="18"/>
    </location>
    <ligand>
        <name>ATP</name>
        <dbReference type="ChEBI" id="CHEBI:30616"/>
    </ligand>
</feature>
<dbReference type="Gene3D" id="2.40.30.10">
    <property type="entry name" value="Translation factors"/>
    <property type="match status" value="1"/>
</dbReference>
<comment type="similarity">
    <text evidence="9">Belongs to the MnmA/TRMU family.</text>
</comment>
<dbReference type="GO" id="GO:0005524">
    <property type="term" value="F:ATP binding"/>
    <property type="evidence" value="ECO:0007669"/>
    <property type="project" value="UniProtKB-KW"/>
</dbReference>
<organism evidence="12 13">
    <name type="scientific">Candidatus Magasanikbacteria bacterium CG_4_9_14_3_um_filter_32_9</name>
    <dbReference type="NCBI Taxonomy" id="1974644"/>
    <lineage>
        <taxon>Bacteria</taxon>
        <taxon>Candidatus Magasanikiibacteriota</taxon>
    </lineage>
</organism>
<feature type="active site" description="Nucleophile" evidence="9">
    <location>
        <position position="103"/>
    </location>
</feature>
<dbReference type="InterPro" id="IPR023382">
    <property type="entry name" value="MnmA-like_central_sf"/>
</dbReference>
<keyword evidence="6 9" id="KW-0694">RNA-binding</keyword>
<keyword evidence="4 9" id="KW-0547">Nucleotide-binding</keyword>
<dbReference type="EC" id="2.8.1.13" evidence="9"/>
<dbReference type="EMBL" id="PFVJ01000002">
    <property type="protein sequence ID" value="PJA90551.1"/>
    <property type="molecule type" value="Genomic_DNA"/>
</dbReference>
<dbReference type="Gene3D" id="3.40.50.620">
    <property type="entry name" value="HUPs"/>
    <property type="match status" value="1"/>
</dbReference>
<dbReference type="InterPro" id="IPR046884">
    <property type="entry name" value="MnmA-like_central"/>
</dbReference>
<evidence type="ECO:0000313" key="12">
    <source>
        <dbReference type="EMBL" id="PJA90551.1"/>
    </source>
</evidence>
<keyword evidence="2 9" id="KW-0808">Transferase</keyword>
<dbReference type="Gene3D" id="2.30.30.280">
    <property type="entry name" value="Adenine nucleotide alpha hydrolases-like domains"/>
    <property type="match status" value="1"/>
</dbReference>
<feature type="region of interest" description="Interaction with target base in tRNA" evidence="9">
    <location>
        <begin position="98"/>
        <end position="100"/>
    </location>
</feature>
<feature type="site" description="Interaction with tRNA" evidence="9">
    <location>
        <position position="343"/>
    </location>
</feature>
<dbReference type="Pfam" id="PF20259">
    <property type="entry name" value="tRNA_Me_trans_M"/>
    <property type="match status" value="1"/>
</dbReference>
<comment type="catalytic activity">
    <reaction evidence="8 9">
        <text>S-sulfanyl-L-cysteinyl-[protein] + uridine(34) in tRNA + AH2 + ATP = 2-thiouridine(34) in tRNA + L-cysteinyl-[protein] + A + AMP + diphosphate + H(+)</text>
        <dbReference type="Rhea" id="RHEA:47032"/>
        <dbReference type="Rhea" id="RHEA-COMP:10131"/>
        <dbReference type="Rhea" id="RHEA-COMP:11726"/>
        <dbReference type="Rhea" id="RHEA-COMP:11727"/>
        <dbReference type="Rhea" id="RHEA-COMP:11728"/>
        <dbReference type="ChEBI" id="CHEBI:13193"/>
        <dbReference type="ChEBI" id="CHEBI:15378"/>
        <dbReference type="ChEBI" id="CHEBI:17499"/>
        <dbReference type="ChEBI" id="CHEBI:29950"/>
        <dbReference type="ChEBI" id="CHEBI:30616"/>
        <dbReference type="ChEBI" id="CHEBI:33019"/>
        <dbReference type="ChEBI" id="CHEBI:61963"/>
        <dbReference type="ChEBI" id="CHEBI:65315"/>
        <dbReference type="ChEBI" id="CHEBI:87170"/>
        <dbReference type="ChEBI" id="CHEBI:456215"/>
        <dbReference type="EC" id="2.8.1.13"/>
    </reaction>
</comment>
<feature type="active site" description="Cysteine persulfide intermediate" evidence="9">
    <location>
        <position position="199"/>
    </location>
</feature>
<dbReference type="PANTHER" id="PTHR11933:SF5">
    <property type="entry name" value="MITOCHONDRIAL TRNA-SPECIFIC 2-THIOURIDYLASE 1"/>
    <property type="match status" value="1"/>
</dbReference>
<dbReference type="FunFam" id="2.30.30.280:FF:000001">
    <property type="entry name" value="tRNA-specific 2-thiouridylase MnmA"/>
    <property type="match status" value="1"/>
</dbReference>
<dbReference type="GO" id="GO:0000049">
    <property type="term" value="F:tRNA binding"/>
    <property type="evidence" value="ECO:0007669"/>
    <property type="project" value="UniProtKB-KW"/>
</dbReference>
<dbReference type="Pfam" id="PF03054">
    <property type="entry name" value="tRNA_Me_trans"/>
    <property type="match status" value="1"/>
</dbReference>
<name>A0A2M7Z7V1_9BACT</name>
<feature type="binding site" evidence="9">
    <location>
        <position position="127"/>
    </location>
    <ligand>
        <name>ATP</name>
        <dbReference type="ChEBI" id="CHEBI:30616"/>
    </ligand>
</feature>
<feature type="binding site" evidence="9">
    <location>
        <position position="37"/>
    </location>
    <ligand>
        <name>ATP</name>
        <dbReference type="ChEBI" id="CHEBI:30616"/>
    </ligand>
</feature>
<evidence type="ECO:0000256" key="9">
    <source>
        <dbReference type="HAMAP-Rule" id="MF_00144"/>
    </source>
</evidence>
<feature type="domain" description="tRNA-specific 2-thiouridylase MnmA-like C-terminal" evidence="10">
    <location>
        <begin position="284"/>
        <end position="359"/>
    </location>
</feature>
<feature type="site" description="Interaction with tRNA" evidence="9">
    <location>
        <position position="128"/>
    </location>
</feature>
<evidence type="ECO:0000256" key="3">
    <source>
        <dbReference type="ARBA" id="ARBA00022694"/>
    </source>
</evidence>
<evidence type="ECO:0000256" key="1">
    <source>
        <dbReference type="ARBA" id="ARBA00022555"/>
    </source>
</evidence>
<comment type="caution">
    <text evidence="12">The sequence shown here is derived from an EMBL/GenBank/DDBJ whole genome shotgun (WGS) entry which is preliminary data.</text>
</comment>
<dbReference type="FunFam" id="3.40.50.620:FF:000115">
    <property type="entry name" value="tRNA-specific 2-thiouridylase MnmA"/>
    <property type="match status" value="1"/>
</dbReference>
<protein>
    <recommendedName>
        <fullName evidence="9">tRNA-specific 2-thiouridylase MnmA</fullName>
        <ecNumber evidence="9">2.8.1.13</ecNumber>
    </recommendedName>
</protein>
<evidence type="ECO:0000259" key="10">
    <source>
        <dbReference type="Pfam" id="PF20258"/>
    </source>
</evidence>
<dbReference type="GO" id="GO:0103016">
    <property type="term" value="F:tRNA-uridine 2-sulfurtransferase activity"/>
    <property type="evidence" value="ECO:0007669"/>
    <property type="project" value="UniProtKB-EC"/>
</dbReference>
<dbReference type="Pfam" id="PF20258">
    <property type="entry name" value="tRNA_Me_trans_C"/>
    <property type="match status" value="1"/>
</dbReference>
<evidence type="ECO:0000256" key="6">
    <source>
        <dbReference type="ARBA" id="ARBA00022884"/>
    </source>
</evidence>
<feature type="region of interest" description="Interaction with tRNA" evidence="9">
    <location>
        <begin position="149"/>
        <end position="151"/>
    </location>
</feature>
<dbReference type="HAMAP" id="MF_00144">
    <property type="entry name" value="tRNA_thiouridyl_MnmA"/>
    <property type="match status" value="1"/>
</dbReference>
<dbReference type="InterPro" id="IPR004506">
    <property type="entry name" value="MnmA-like"/>
</dbReference>
<comment type="caution">
    <text evidence="9">Lacks conserved residue(s) required for the propagation of feature annotation.</text>
</comment>
<gene>
    <name evidence="9" type="primary">mnmA</name>
    <name evidence="12" type="ORF">CO137_00040</name>
</gene>
<sequence length="360" mass="41307">MNKKKEKILVAMSGGVDSAVSATLLVEQGYEVTGVYMRQWSDQEKIKGVCTWKEDRREAMRVAAFLGIKFLTFNFEKEYKKWVVDYLFNEYKKGNTPNPDVLCNKFIKFGFWLNKAKELGSDYLATGHYASISFKNGEYFLGKAKDEDKDQTYFLHQLNQDQLKHTLFPLGKLTKKEVRKIAQKKELPNANREESMGICFVGEVSIGDFLAQKIKPKKGKIILSDGTQIGEHNGLHKYTLGQRQLGVDIKARSKKSTAMYVVAKNLIKNELVVGERENPLLYKKEINVIDTSWVSGHDPKFPLNCEIRLRHRQVLQKCIVKKDKNNNIIVYFLEKQWALSPGQFAVFYKKNICLGGGEIK</sequence>
<feature type="domain" description="tRNA-specific 2-thiouridylase MnmA-like central" evidence="11">
    <location>
        <begin position="208"/>
        <end position="275"/>
    </location>
</feature>
<comment type="function">
    <text evidence="9">Catalyzes the 2-thiolation of uridine at the wobble position (U34) of tRNA, leading to the formation of s(2)U34.</text>
</comment>
<evidence type="ECO:0000259" key="11">
    <source>
        <dbReference type="Pfam" id="PF20259"/>
    </source>
</evidence>
<evidence type="ECO:0000256" key="4">
    <source>
        <dbReference type="ARBA" id="ARBA00022741"/>
    </source>
</evidence>
<dbReference type="Proteomes" id="UP000230843">
    <property type="component" value="Unassembled WGS sequence"/>
</dbReference>
<evidence type="ECO:0000313" key="13">
    <source>
        <dbReference type="Proteomes" id="UP000230843"/>
    </source>
</evidence>
<dbReference type="NCBIfam" id="TIGR00420">
    <property type="entry name" value="trmU"/>
    <property type="match status" value="1"/>
</dbReference>
<dbReference type="InterPro" id="IPR046885">
    <property type="entry name" value="MnmA-like_C"/>
</dbReference>
<keyword evidence="5 9" id="KW-0067">ATP-binding</keyword>
<evidence type="ECO:0000256" key="7">
    <source>
        <dbReference type="ARBA" id="ARBA00023157"/>
    </source>
</evidence>
<keyword evidence="9" id="KW-0963">Cytoplasm</keyword>
<dbReference type="InterPro" id="IPR014729">
    <property type="entry name" value="Rossmann-like_a/b/a_fold"/>
</dbReference>
<keyword evidence="7" id="KW-1015">Disulfide bond</keyword>
<evidence type="ECO:0000256" key="2">
    <source>
        <dbReference type="ARBA" id="ARBA00022679"/>
    </source>
</evidence>
<comment type="subcellular location">
    <subcellularLocation>
        <location evidence="9">Cytoplasm</location>
    </subcellularLocation>
</comment>
<dbReference type="CDD" id="cd01998">
    <property type="entry name" value="MnmA_TRMU-like"/>
    <property type="match status" value="1"/>
</dbReference>
<evidence type="ECO:0000256" key="5">
    <source>
        <dbReference type="ARBA" id="ARBA00022840"/>
    </source>
</evidence>